<dbReference type="GO" id="GO:0005886">
    <property type="term" value="C:plasma membrane"/>
    <property type="evidence" value="ECO:0007669"/>
    <property type="project" value="UniProtKB-SubCell"/>
</dbReference>
<feature type="compositionally biased region" description="Polar residues" evidence="10">
    <location>
        <begin position="486"/>
        <end position="497"/>
    </location>
</feature>
<dbReference type="InterPro" id="IPR019734">
    <property type="entry name" value="TPR_rpt"/>
</dbReference>
<feature type="compositionally biased region" description="Polar residues" evidence="10">
    <location>
        <begin position="567"/>
        <end position="578"/>
    </location>
</feature>
<reference evidence="11 13" key="2">
    <citation type="journal article" date="2013" name="Nature">
        <title>Insights into bilaterian evolution from three spiralian genomes.</title>
        <authorList>
            <person name="Simakov O."/>
            <person name="Marletaz F."/>
            <person name="Cho S.J."/>
            <person name="Edsinger-Gonzales E."/>
            <person name="Havlak P."/>
            <person name="Hellsten U."/>
            <person name="Kuo D.H."/>
            <person name="Larsson T."/>
            <person name="Lv J."/>
            <person name="Arendt D."/>
            <person name="Savage R."/>
            <person name="Osoegawa K."/>
            <person name="de Jong P."/>
            <person name="Grimwood J."/>
            <person name="Chapman J.A."/>
            <person name="Shapiro H."/>
            <person name="Aerts A."/>
            <person name="Otillar R.P."/>
            <person name="Terry A.Y."/>
            <person name="Boore J.L."/>
            <person name="Grigoriev I.V."/>
            <person name="Lindberg D.R."/>
            <person name="Seaver E.C."/>
            <person name="Weisblat D.A."/>
            <person name="Putnam N.H."/>
            <person name="Rokhsar D.S."/>
        </authorList>
    </citation>
    <scope>NUCLEOTIDE SEQUENCE</scope>
</reference>
<keyword evidence="6" id="KW-0597">Phosphoprotein</keyword>
<accession>T1FMB1</accession>
<keyword evidence="7" id="KW-0677">Repeat</keyword>
<dbReference type="Proteomes" id="UP000015101">
    <property type="component" value="Unassembled WGS sequence"/>
</dbReference>
<reference evidence="13" key="1">
    <citation type="submission" date="2012-12" db="EMBL/GenBank/DDBJ databases">
        <authorList>
            <person name="Hellsten U."/>
            <person name="Grimwood J."/>
            <person name="Chapman J.A."/>
            <person name="Shapiro H."/>
            <person name="Aerts A."/>
            <person name="Otillar R.P."/>
            <person name="Terry A.Y."/>
            <person name="Boore J.L."/>
            <person name="Simakov O."/>
            <person name="Marletaz F."/>
            <person name="Cho S.-J."/>
            <person name="Edsinger-Gonzales E."/>
            <person name="Havlak P."/>
            <person name="Kuo D.-H."/>
            <person name="Larsson T."/>
            <person name="Lv J."/>
            <person name="Arendt D."/>
            <person name="Savage R."/>
            <person name="Osoegawa K."/>
            <person name="de Jong P."/>
            <person name="Lindberg D.R."/>
            <person name="Seaver E.C."/>
            <person name="Weisblat D.A."/>
            <person name="Putnam N.H."/>
            <person name="Grigoriev I.V."/>
            <person name="Rokhsar D.S."/>
        </authorList>
    </citation>
    <scope>NUCLEOTIDE SEQUENCE</scope>
</reference>
<dbReference type="HOGENOM" id="CLU_012445_1_0_1"/>
<evidence type="ECO:0000256" key="4">
    <source>
        <dbReference type="ARBA" id="ARBA00022475"/>
    </source>
</evidence>
<dbReference type="InterPro" id="IPR011990">
    <property type="entry name" value="TPR-like_helical_dom_sf"/>
</dbReference>
<reference evidence="12" key="3">
    <citation type="submission" date="2015-06" db="UniProtKB">
        <authorList>
            <consortium name="EnsemblMetazoa"/>
        </authorList>
    </citation>
    <scope>IDENTIFICATION</scope>
</reference>
<evidence type="ECO:0000256" key="1">
    <source>
        <dbReference type="ARBA" id="ARBA00004236"/>
    </source>
</evidence>
<dbReference type="AlphaFoldDB" id="T1FMB1"/>
<keyword evidence="5" id="KW-0963">Cytoplasm</keyword>
<feature type="region of interest" description="Disordered" evidence="10">
    <location>
        <begin position="377"/>
        <end position="397"/>
    </location>
</feature>
<dbReference type="InParanoid" id="T1FMB1"/>
<comment type="similarity">
    <text evidence="3">Belongs to the GPSM family.</text>
</comment>
<dbReference type="GO" id="GO:0005938">
    <property type="term" value="C:cell cortex"/>
    <property type="evidence" value="ECO:0000318"/>
    <property type="project" value="GO_Central"/>
</dbReference>
<keyword evidence="8" id="KW-0802">TPR repeat</keyword>
<dbReference type="Pfam" id="PF02188">
    <property type="entry name" value="GoLoco"/>
    <property type="match status" value="4"/>
</dbReference>
<dbReference type="SMART" id="SM00028">
    <property type="entry name" value="TPR"/>
    <property type="match status" value="7"/>
</dbReference>
<feature type="compositionally biased region" description="Basic and acidic residues" evidence="10">
    <location>
        <begin position="377"/>
        <end position="388"/>
    </location>
</feature>
<feature type="region of interest" description="Disordered" evidence="10">
    <location>
        <begin position="486"/>
        <end position="505"/>
    </location>
</feature>
<evidence type="ECO:0000256" key="3">
    <source>
        <dbReference type="ARBA" id="ARBA00006600"/>
    </source>
</evidence>
<evidence type="ECO:0008006" key="14">
    <source>
        <dbReference type="Google" id="ProtNLM"/>
    </source>
</evidence>
<comment type="subcellular location">
    <subcellularLocation>
        <location evidence="1">Cell membrane</location>
    </subcellularLocation>
    <subcellularLocation>
        <location evidence="2">Cytoplasm</location>
    </subcellularLocation>
</comment>
<dbReference type="GO" id="GO:0005092">
    <property type="term" value="F:GDP-dissociation inhibitor activity"/>
    <property type="evidence" value="ECO:0000318"/>
    <property type="project" value="GO_Central"/>
</dbReference>
<dbReference type="EnsemblMetazoa" id="HelroT185030">
    <property type="protein sequence ID" value="HelroP185030"/>
    <property type="gene ID" value="HelroG185030"/>
</dbReference>
<dbReference type="KEGG" id="hro:HELRODRAFT_185030"/>
<dbReference type="GO" id="GO:0001965">
    <property type="term" value="F:G-protein alpha-subunit binding"/>
    <property type="evidence" value="ECO:0000318"/>
    <property type="project" value="GO_Central"/>
</dbReference>
<evidence type="ECO:0000313" key="12">
    <source>
        <dbReference type="EnsemblMetazoa" id="HelroP185030"/>
    </source>
</evidence>
<evidence type="ECO:0000313" key="11">
    <source>
        <dbReference type="EMBL" id="ESN98739.1"/>
    </source>
</evidence>
<dbReference type="PROSITE" id="PS50877">
    <property type="entry name" value="GOLOCO"/>
    <property type="match status" value="4"/>
</dbReference>
<dbReference type="Gene3D" id="1.25.40.10">
    <property type="entry name" value="Tetratricopeptide repeat domain"/>
    <property type="match status" value="3"/>
</dbReference>
<dbReference type="FunCoup" id="T1FMB1">
    <property type="interactions" value="323"/>
</dbReference>
<dbReference type="EMBL" id="AMQM01001049">
    <property type="status" value="NOT_ANNOTATED_CDS"/>
    <property type="molecule type" value="Genomic_DNA"/>
</dbReference>
<dbReference type="PANTHER" id="PTHR45954">
    <property type="entry name" value="LD33695P"/>
    <property type="match status" value="1"/>
</dbReference>
<keyword evidence="9" id="KW-0472">Membrane</keyword>
<evidence type="ECO:0000256" key="8">
    <source>
        <dbReference type="ARBA" id="ARBA00022803"/>
    </source>
</evidence>
<dbReference type="eggNOG" id="KOG1130">
    <property type="taxonomic scope" value="Eukaryota"/>
</dbReference>
<keyword evidence="13" id="KW-1185">Reference proteome</keyword>
<dbReference type="GO" id="GO:0000132">
    <property type="term" value="P:establishment of mitotic spindle orientation"/>
    <property type="evidence" value="ECO:0000318"/>
    <property type="project" value="GO_Central"/>
</dbReference>
<dbReference type="OMA" id="REENDNC"/>
<dbReference type="EMBL" id="KB097143">
    <property type="protein sequence ID" value="ESN98739.1"/>
    <property type="molecule type" value="Genomic_DNA"/>
</dbReference>
<evidence type="ECO:0000256" key="7">
    <source>
        <dbReference type="ARBA" id="ARBA00022737"/>
    </source>
</evidence>
<dbReference type="STRING" id="6412.T1FMB1"/>
<evidence type="ECO:0000256" key="5">
    <source>
        <dbReference type="ARBA" id="ARBA00022490"/>
    </source>
</evidence>
<gene>
    <name evidence="12" type="primary">20209960</name>
    <name evidence="11" type="ORF">HELRODRAFT_185030</name>
</gene>
<dbReference type="OrthoDB" id="286233at2759"/>
<dbReference type="InterPro" id="IPR052386">
    <property type="entry name" value="GPSM"/>
</dbReference>
<dbReference type="CTD" id="20209960"/>
<feature type="region of interest" description="Disordered" evidence="10">
    <location>
        <begin position="556"/>
        <end position="594"/>
    </location>
</feature>
<evidence type="ECO:0000256" key="9">
    <source>
        <dbReference type="ARBA" id="ARBA00023136"/>
    </source>
</evidence>
<feature type="region of interest" description="Disordered" evidence="10">
    <location>
        <begin position="429"/>
        <end position="449"/>
    </location>
</feature>
<proteinExistence type="inferred from homology"/>
<dbReference type="SUPFAM" id="SSF48452">
    <property type="entry name" value="TPR-like"/>
    <property type="match status" value="2"/>
</dbReference>
<dbReference type="PANTHER" id="PTHR45954:SF1">
    <property type="entry name" value="LD33695P"/>
    <property type="match status" value="1"/>
</dbReference>
<evidence type="ECO:0000256" key="2">
    <source>
        <dbReference type="ARBA" id="ARBA00004496"/>
    </source>
</evidence>
<protein>
    <recommendedName>
        <fullName evidence="14">G-protein-signaling modulator 2</fullName>
    </recommendedName>
</protein>
<dbReference type="InterPro" id="IPR003109">
    <property type="entry name" value="GoLoco_motif"/>
</dbReference>
<dbReference type="FunFam" id="1.25.40.10:FF:000043">
    <property type="entry name" value="G-protein-signaling modulator 2 isoform X1"/>
    <property type="match status" value="1"/>
</dbReference>
<dbReference type="RefSeq" id="XP_009022717.1">
    <property type="nucleotide sequence ID" value="XM_009024469.1"/>
</dbReference>
<dbReference type="Pfam" id="PF13424">
    <property type="entry name" value="TPR_12"/>
    <property type="match status" value="2"/>
</dbReference>
<sequence length="671" mass="75884">MNKKQVDLNGSCLEMALEGERLCRIGECELGIQYLEAAVNVGTNDLKTLSAIYSQLGNAYFVLQDYAKSLEYHTHDLNLARSTGDRQEEAKASGNIGNTLKVLEKYEEAFACCQRHLDISRELNDKANEAKALYNLGNVFHTKGKQLGKASRRDPGEYPTESREALETAIRYYEANLALIREMNDKASMGRTFGNLGNTHYLLGSFRRAISYHEERLTVAQEFGDKSAERRACNNLGNAYMFLGEFKTAAELYKKTLDLACMMNDRALEAQACYSLGNTYTLLHQYELAIEYHLRHLRIAQELKDQLGEGKACWSLSNVYASTKNADMAISYAKKHLDISKEVEDSNGYALAQVNLSKLRALVNTWDDSSFKRTNSYRDKTETTREEDTYSVGSRSRRRSMENLELVQLTPDKSKSLFRTPDISMWKRQFKSSKSMNESKKYKPNKKQLSMDSEEENFFDLLSRFQSRRIDDQRCSSSVLAGTRLVASSNSKHSLSSEYEDDDKENHHLAAARGTNLNNNNSSRHVDLEEEFLDMIAGIQGSRMNDQRAEFRGFLPPPHPGKRFGGMSSQYARSSPSHSLGGGSVASGGTEATTSSDDQFFEMLMRCQGARLDNQRTVMPSSRTIHSAPTVPDEDFLNLLQRFQCSRLDEQRSRLPTIDLQIVCNSVKNNQ</sequence>
<evidence type="ECO:0000256" key="6">
    <source>
        <dbReference type="ARBA" id="ARBA00022553"/>
    </source>
</evidence>
<dbReference type="GeneID" id="20209960"/>
<name>T1FMB1_HELRO</name>
<evidence type="ECO:0000256" key="10">
    <source>
        <dbReference type="SAM" id="MobiDB-lite"/>
    </source>
</evidence>
<keyword evidence="4" id="KW-1003">Cell membrane</keyword>
<evidence type="ECO:0000313" key="13">
    <source>
        <dbReference type="Proteomes" id="UP000015101"/>
    </source>
</evidence>
<dbReference type="Pfam" id="PF13176">
    <property type="entry name" value="TPR_7"/>
    <property type="match status" value="1"/>
</dbReference>
<dbReference type="SMART" id="SM00390">
    <property type="entry name" value="GoLoco"/>
    <property type="match status" value="4"/>
</dbReference>
<organism evidence="12 13">
    <name type="scientific">Helobdella robusta</name>
    <name type="common">Californian leech</name>
    <dbReference type="NCBI Taxonomy" id="6412"/>
    <lineage>
        <taxon>Eukaryota</taxon>
        <taxon>Metazoa</taxon>
        <taxon>Spiralia</taxon>
        <taxon>Lophotrochozoa</taxon>
        <taxon>Annelida</taxon>
        <taxon>Clitellata</taxon>
        <taxon>Hirudinea</taxon>
        <taxon>Rhynchobdellida</taxon>
        <taxon>Glossiphoniidae</taxon>
        <taxon>Helobdella</taxon>
    </lineage>
</organism>